<dbReference type="EMBL" id="JABVED010000036">
    <property type="protein sequence ID" value="MBC6451642.1"/>
    <property type="molecule type" value="Genomic_DNA"/>
</dbReference>
<name>A0ABR7LH75_9PSEU</name>
<accession>A0ABR7LH75</accession>
<gene>
    <name evidence="1" type="ORF">GPZ80_31315</name>
</gene>
<proteinExistence type="predicted"/>
<dbReference type="RefSeq" id="WP_187224709.1">
    <property type="nucleotide sequence ID" value="NZ_JABVED010000036.1"/>
</dbReference>
<dbReference type="Proteomes" id="UP000734823">
    <property type="component" value="Unassembled WGS sequence"/>
</dbReference>
<organism evidence="1 2">
    <name type="scientific">Actinokineospora xionganensis</name>
    <dbReference type="NCBI Taxonomy" id="2684470"/>
    <lineage>
        <taxon>Bacteria</taxon>
        <taxon>Bacillati</taxon>
        <taxon>Actinomycetota</taxon>
        <taxon>Actinomycetes</taxon>
        <taxon>Pseudonocardiales</taxon>
        <taxon>Pseudonocardiaceae</taxon>
        <taxon>Actinokineospora</taxon>
    </lineage>
</organism>
<protein>
    <recommendedName>
        <fullName evidence="3">Resolvase-like protein</fullName>
    </recommendedName>
</protein>
<evidence type="ECO:0000313" key="1">
    <source>
        <dbReference type="EMBL" id="MBC6451642.1"/>
    </source>
</evidence>
<reference evidence="1 2" key="1">
    <citation type="submission" date="2020-06" db="EMBL/GenBank/DDBJ databases">
        <title>Actinokineospora xiongansis sp. nov., isolated from soil of Baiyangdian.</title>
        <authorList>
            <person name="Zhang X."/>
        </authorList>
    </citation>
    <scope>NUCLEOTIDE SEQUENCE [LARGE SCALE GENOMIC DNA]</scope>
    <source>
        <strain evidence="1 2">HBU206404</strain>
    </source>
</reference>
<evidence type="ECO:0008006" key="3">
    <source>
        <dbReference type="Google" id="ProtNLM"/>
    </source>
</evidence>
<sequence length="128" mass="14460">MRSRTPYPLVYGYVHNVREQPERFAEAKEQIELWCVSEGWHLGAVYSDVGSLLDVEDRIGFCGLVQALAMPDAAAAVLLNRDHLSYRPDVVAALVNQIRRTGAAVWLRDGELPEIAKKLRRGQAQWSR</sequence>
<keyword evidence="2" id="KW-1185">Reference proteome</keyword>
<evidence type="ECO:0000313" key="2">
    <source>
        <dbReference type="Proteomes" id="UP000734823"/>
    </source>
</evidence>
<comment type="caution">
    <text evidence="1">The sequence shown here is derived from an EMBL/GenBank/DDBJ whole genome shotgun (WGS) entry which is preliminary data.</text>
</comment>